<evidence type="ECO:0000256" key="4">
    <source>
        <dbReference type="ARBA" id="ARBA00022692"/>
    </source>
</evidence>
<dbReference type="InterPro" id="IPR016186">
    <property type="entry name" value="C-type_lectin-like/link_sf"/>
</dbReference>
<evidence type="ECO:0000256" key="1">
    <source>
        <dbReference type="ARBA" id="ARBA00004651"/>
    </source>
</evidence>
<dbReference type="Gene3D" id="3.10.100.10">
    <property type="entry name" value="Mannose-Binding Protein A, subunit A"/>
    <property type="match status" value="1"/>
</dbReference>
<evidence type="ECO:0000256" key="5">
    <source>
        <dbReference type="ARBA" id="ARBA00022989"/>
    </source>
</evidence>
<dbReference type="PROSITE" id="PS50026">
    <property type="entry name" value="EGF_3"/>
    <property type="match status" value="1"/>
</dbReference>
<dbReference type="InterPro" id="IPR001304">
    <property type="entry name" value="C-type_lectin-like"/>
</dbReference>
<dbReference type="PANTHER" id="PTHR21444:SF15">
    <property type="entry name" value="RECEPTOR FOR RETINOL UPTAKE STRA6"/>
    <property type="match status" value="1"/>
</dbReference>
<comment type="caution">
    <text evidence="13">The sequence shown here is derived from an EMBL/GenBank/DDBJ whole genome shotgun (WGS) entry which is preliminary data.</text>
</comment>
<keyword evidence="2" id="KW-0813">Transport</keyword>
<feature type="domain" description="EGF-like" evidence="11">
    <location>
        <begin position="959"/>
        <end position="996"/>
    </location>
</feature>
<dbReference type="InterPro" id="IPR000152">
    <property type="entry name" value="EGF-type_Asp/Asn_hydroxyl_site"/>
</dbReference>
<dbReference type="PROSITE" id="PS50041">
    <property type="entry name" value="C_TYPE_LECTIN_2"/>
    <property type="match status" value="1"/>
</dbReference>
<dbReference type="PROSITE" id="PS00010">
    <property type="entry name" value="ASX_HYDROXYL"/>
    <property type="match status" value="1"/>
</dbReference>
<keyword evidence="9" id="KW-0245">EGF-like domain</keyword>
<dbReference type="PANTHER" id="PTHR21444">
    <property type="entry name" value="COILED-COIL DOMAIN-CONTAINING PROTEIN 180"/>
    <property type="match status" value="1"/>
</dbReference>
<dbReference type="PROSITE" id="PS00022">
    <property type="entry name" value="EGF_1"/>
    <property type="match status" value="1"/>
</dbReference>
<feature type="domain" description="C-type lectin" evidence="12">
    <location>
        <begin position="836"/>
        <end position="957"/>
    </location>
</feature>
<feature type="transmembrane region" description="Helical" evidence="10">
    <location>
        <begin position="266"/>
        <end position="283"/>
    </location>
</feature>
<feature type="transmembrane region" description="Helical" evidence="10">
    <location>
        <begin position="234"/>
        <end position="254"/>
    </location>
</feature>
<dbReference type="InterPro" id="IPR000742">
    <property type="entry name" value="EGF"/>
</dbReference>
<evidence type="ECO:0008006" key="15">
    <source>
        <dbReference type="Google" id="ProtNLM"/>
    </source>
</evidence>
<feature type="transmembrane region" description="Helical" evidence="10">
    <location>
        <begin position="476"/>
        <end position="495"/>
    </location>
</feature>
<keyword evidence="7 9" id="KW-1015">Disulfide bond</keyword>
<evidence type="ECO:0000259" key="11">
    <source>
        <dbReference type="PROSITE" id="PS50026"/>
    </source>
</evidence>
<accession>A0A816D6F8</accession>
<evidence type="ECO:0000259" key="12">
    <source>
        <dbReference type="PROSITE" id="PS50041"/>
    </source>
</evidence>
<dbReference type="EMBL" id="CAJNOR010008249">
    <property type="protein sequence ID" value="CAF1630660.1"/>
    <property type="molecule type" value="Genomic_DNA"/>
</dbReference>
<evidence type="ECO:0000256" key="8">
    <source>
        <dbReference type="ARBA" id="ARBA00023170"/>
    </source>
</evidence>
<dbReference type="Proteomes" id="UP000663828">
    <property type="component" value="Unassembled WGS sequence"/>
</dbReference>
<feature type="transmembrane region" description="Helical" evidence="10">
    <location>
        <begin position="672"/>
        <end position="692"/>
    </location>
</feature>
<dbReference type="InterPro" id="IPR026612">
    <property type="entry name" value="STRA6-like"/>
</dbReference>
<dbReference type="GO" id="GO:0071939">
    <property type="term" value="P:vitamin A import into cell"/>
    <property type="evidence" value="ECO:0007669"/>
    <property type="project" value="TreeGrafter"/>
</dbReference>
<dbReference type="CDD" id="cd00054">
    <property type="entry name" value="EGF_CA"/>
    <property type="match status" value="1"/>
</dbReference>
<keyword evidence="8" id="KW-0675">Receptor</keyword>
<evidence type="ECO:0000256" key="9">
    <source>
        <dbReference type="PROSITE-ProRule" id="PRU00076"/>
    </source>
</evidence>
<evidence type="ECO:0000256" key="7">
    <source>
        <dbReference type="ARBA" id="ARBA00023157"/>
    </source>
</evidence>
<reference evidence="13" key="1">
    <citation type="submission" date="2021-02" db="EMBL/GenBank/DDBJ databases">
        <authorList>
            <person name="Nowell W R."/>
        </authorList>
    </citation>
    <scope>NUCLEOTIDE SEQUENCE</scope>
</reference>
<evidence type="ECO:0000256" key="6">
    <source>
        <dbReference type="ARBA" id="ARBA00023136"/>
    </source>
</evidence>
<dbReference type="GO" id="GO:0038023">
    <property type="term" value="F:signaling receptor activity"/>
    <property type="evidence" value="ECO:0007669"/>
    <property type="project" value="InterPro"/>
</dbReference>
<feature type="disulfide bond" evidence="9">
    <location>
        <begin position="986"/>
        <end position="995"/>
    </location>
</feature>
<feature type="transmembrane region" description="Helical" evidence="10">
    <location>
        <begin position="389"/>
        <end position="409"/>
    </location>
</feature>
<keyword evidence="3" id="KW-1003">Cell membrane</keyword>
<dbReference type="AlphaFoldDB" id="A0A816D6F8"/>
<keyword evidence="4 10" id="KW-0812">Transmembrane</keyword>
<feature type="transmembrane region" description="Helical" evidence="10">
    <location>
        <begin position="1006"/>
        <end position="1029"/>
    </location>
</feature>
<organism evidence="13 14">
    <name type="scientific">Adineta ricciae</name>
    <name type="common">Rotifer</name>
    <dbReference type="NCBI Taxonomy" id="249248"/>
    <lineage>
        <taxon>Eukaryota</taxon>
        <taxon>Metazoa</taxon>
        <taxon>Spiralia</taxon>
        <taxon>Gnathifera</taxon>
        <taxon>Rotifera</taxon>
        <taxon>Eurotatoria</taxon>
        <taxon>Bdelloidea</taxon>
        <taxon>Adinetida</taxon>
        <taxon>Adinetidae</taxon>
        <taxon>Adineta</taxon>
    </lineage>
</organism>
<feature type="transmembrane region" description="Helical" evidence="10">
    <location>
        <begin position="194"/>
        <end position="214"/>
    </location>
</feature>
<evidence type="ECO:0000313" key="13">
    <source>
        <dbReference type="EMBL" id="CAF1630660.1"/>
    </source>
</evidence>
<feature type="transmembrane region" description="Helical" evidence="10">
    <location>
        <begin position="537"/>
        <end position="556"/>
    </location>
</feature>
<dbReference type="Pfam" id="PF00059">
    <property type="entry name" value="Lectin_C"/>
    <property type="match status" value="1"/>
</dbReference>
<feature type="transmembrane region" description="Helical" evidence="10">
    <location>
        <begin position="146"/>
        <end position="164"/>
    </location>
</feature>
<dbReference type="SMART" id="SM00034">
    <property type="entry name" value="CLECT"/>
    <property type="match status" value="1"/>
</dbReference>
<dbReference type="CDD" id="cd00037">
    <property type="entry name" value="CLECT"/>
    <property type="match status" value="1"/>
</dbReference>
<evidence type="ECO:0000256" key="3">
    <source>
        <dbReference type="ARBA" id="ARBA00022475"/>
    </source>
</evidence>
<feature type="transmembrane region" description="Helical" evidence="10">
    <location>
        <begin position="634"/>
        <end position="652"/>
    </location>
</feature>
<protein>
    <recommendedName>
        <fullName evidence="15">C-type lectin domain-containing protein</fullName>
    </recommendedName>
</protein>
<feature type="transmembrane region" description="Helical" evidence="10">
    <location>
        <begin position="84"/>
        <end position="108"/>
    </location>
</feature>
<comment type="caution">
    <text evidence="9">Lacks conserved residue(s) required for the propagation of feature annotation.</text>
</comment>
<gene>
    <name evidence="13" type="ORF">XAT740_LOCUS51595</name>
</gene>
<feature type="transmembrane region" description="Helical" evidence="10">
    <location>
        <begin position="601"/>
        <end position="622"/>
    </location>
</feature>
<sequence length="1051" mass="123660">MSTVNTHRLSRDKFYAIPNVSSDQLILEDGLKNPAFANDHDSSNIAIHLPHTVVHLRRYSSVSSTTTSSSTSTAIFFRHTFFYYFWRFLIGFLTVLFATFCCHTIYVFKVRHLHAYKQLHNITDEETSRVCRLFQSSLSLYYKIPANYISMALLVLLILNQFFFENFISRKNSTAKTFWQHFSIPMIFNSHSHIYRFQSAAVFGIIALDILHIFDEYIVHGAKHFRNGPLIDLIIQFGMGLMLGLRYFPILAIFEKENIQENRLENRISFALASVYLWCEMILKATADINCAFDKTKLSTIRNTLEKLNEMGINVKQYFIEQLGSNRTNALNETYQDARTWYHNKIDSLTANLTYDDTNEVENELMRLNYSLELNKQSVLYNVLRNAPYYYFISYLAVCLTILFLKSLFVKDHKIFSYKSLARWKYVKYNLLKTSKFIHSDNQHEYSRLFRCLNSIIFILKRHIYTIRPYFRYSKLIVCIYVSAFTLVYYFTFWIQDHTYILTKKLLLFLNLILCGLADLSKDLCYNLSLTRINRDIRYICLSTAGITFIQLFFGLKHYQTQMCNAYRGIFEDIPQAKQISSVTIVSRSVHYPGRFMGSMIYSYGFLFLFVSIFYILGRYIFFSLIVMEFASKIFLPMLIFFLFQLLFVRLLCKLLFVQNRHLLALRNLRLYYTFSYFSFFFDCFLGFIMCLSRISKGFLCTLVFFARLDYSAYGRGLEMYDTSYASYVSFFHIERNQRHPVLNVFIDVVRQRLVDIRKFKLRLSKERVNETYDKERSAQLARFRWALAYTLIHNEQLKRFRKHRLLSEFRDVIQTIQDHLYNTSIPICLPGFRSYGGSCYFLSPLKSNWLAASNICKLKRNSSLVSFETNEELDFVVDKLLKPSAVNQAYIGLYASDVGQWRWLDGRTFWDSIFGPLFYVYRPETSHCGLVNLVNRSQVAIEGRDCINDEARFVCKYVQNHCYAKNVCGRGGECMNFGLSYRCRCNFLYRGHKCDKLSSKAIQSIIALALIFLMCIAGCCLKFDVYSLCQFKRKSHSTDEFSNEHQNILP</sequence>
<evidence type="ECO:0000256" key="10">
    <source>
        <dbReference type="SAM" id="Phobius"/>
    </source>
</evidence>
<keyword evidence="14" id="KW-1185">Reference proteome</keyword>
<dbReference type="Pfam" id="PF14752">
    <property type="entry name" value="RBP_receptor"/>
    <property type="match status" value="1"/>
</dbReference>
<evidence type="ECO:0000313" key="14">
    <source>
        <dbReference type="Proteomes" id="UP000663828"/>
    </source>
</evidence>
<comment type="subcellular location">
    <subcellularLocation>
        <location evidence="1">Cell membrane</location>
        <topology evidence="1">Multi-pass membrane protein</topology>
    </subcellularLocation>
</comment>
<dbReference type="InterPro" id="IPR016187">
    <property type="entry name" value="CTDL_fold"/>
</dbReference>
<keyword evidence="6 10" id="KW-0472">Membrane</keyword>
<evidence type="ECO:0000256" key="2">
    <source>
        <dbReference type="ARBA" id="ARBA00022448"/>
    </source>
</evidence>
<proteinExistence type="predicted"/>
<dbReference type="SUPFAM" id="SSF56436">
    <property type="entry name" value="C-type lectin-like"/>
    <property type="match status" value="1"/>
</dbReference>
<keyword evidence="5 10" id="KW-1133">Transmembrane helix</keyword>
<dbReference type="GO" id="GO:0005886">
    <property type="term" value="C:plasma membrane"/>
    <property type="evidence" value="ECO:0007669"/>
    <property type="project" value="UniProtKB-SubCell"/>
</dbReference>
<name>A0A816D6F8_ADIRI</name>
<dbReference type="GO" id="GO:0034632">
    <property type="term" value="F:retinol transmembrane transporter activity"/>
    <property type="evidence" value="ECO:0007669"/>
    <property type="project" value="InterPro"/>
</dbReference>